<dbReference type="GO" id="GO:0005634">
    <property type="term" value="C:nucleus"/>
    <property type="evidence" value="ECO:0007669"/>
    <property type="project" value="TreeGrafter"/>
</dbReference>
<feature type="compositionally biased region" description="Basic and acidic residues" evidence="9">
    <location>
        <begin position="180"/>
        <end position="213"/>
    </location>
</feature>
<dbReference type="Gene3D" id="2.30.30.40">
    <property type="entry name" value="SH3 Domains"/>
    <property type="match status" value="1"/>
</dbReference>
<evidence type="ECO:0000256" key="8">
    <source>
        <dbReference type="PROSITE-ProRule" id="PRU00192"/>
    </source>
</evidence>
<dbReference type="InterPro" id="IPR043145">
    <property type="entry name" value="Znf_ZZ_sf"/>
</dbReference>
<dbReference type="Gene3D" id="3.30.60.90">
    <property type="match status" value="1"/>
</dbReference>
<dbReference type="InterPro" id="IPR017907">
    <property type="entry name" value="Znf_RING_CS"/>
</dbReference>
<dbReference type="Gene3D" id="3.30.40.10">
    <property type="entry name" value="Zinc/RING finger domain, C3HC4 (zinc finger)"/>
    <property type="match status" value="1"/>
</dbReference>
<dbReference type="PROSITE" id="PS50089">
    <property type="entry name" value="ZF_RING_2"/>
    <property type="match status" value="1"/>
</dbReference>
<dbReference type="Proteomes" id="UP000285146">
    <property type="component" value="Unassembled WGS sequence"/>
</dbReference>
<keyword evidence="13" id="KW-1185">Reference proteome</keyword>
<feature type="compositionally biased region" description="Basic and acidic residues" evidence="9">
    <location>
        <begin position="241"/>
        <end position="251"/>
    </location>
</feature>
<sequence length="982" mass="107913">MESSKPALDLEKELTCSICTELLYHPLTLLDCLHTFCGACLTDWFNWQATAAENAPIPPAPGTPIFTCPSCRASVRDTRHNATVVSLLDMVLAAHPEKMKPEAEKEEMDAKYRPGDKVLRDLNLPERTPDQLRLEERERDLIDSVRQISLQEAVNGGVSANPRSRRLREASHSRNGSSHRTRETSTNRDHRAGVRTRDQQPRRRSTLEGDTTSRAEAPTRLAPETAEGRPEAGRNGSSGLRQREWQRRQIEHQSSLRSLISSSDAADIDMEREVEEFARQIQEEGLLDGLDLDNLDLTNDDELSRKITEAYRRRQRERERQRLEARERSRATSRHSYSGPSGPRPHLGGSSSNLTAPNGLTVERRSRSPSAASQSEEHSRPPISSRSTHLDVHESRRRRRTASKSRDRSSTLPAGPPPLELRAGPRPQTASDTRSNSLGTNTRRPVITEGRSASTSDVTSSNQGVVVESPSAMALPFSARASGLNIVQSRESHSSSSSESSTRSTRPKPTDIVVQPPASSPPKPSQSLLASPPSSSSSGHPKLRAQMYPEPAIDCNSCGREHIEYELHYHCEDCEGGGWNICLKCYRLGKGCRHWFGFGYGGHSRWERLRKSDPSLPEPHKLLASRYLPATAMMASAAEDRKAWSTEDPYERLQSGTFCAVCLAWSNECYWRCDVCNEGDWGFCNDCVNQGRCCMHALLPLAHRFAPQQSSPPSGGIINNNNNNKSLSSSSTSPPPSPRSTSRPSSATMMVGLNAVSIGPFKVLTFITTCDLCRMPIAPTQSRLHCFSCVSSIVPGSRPGDYDICEQCYGGLAYRGLVSAENGPEGWRRCPQGHRVVVVGFQDSKDGQKRYTVRDLVGGRRLQVEPVAAVPGEGGGGGGGGLQRYVWYDGDEKRERLVSRDVSQAVGGGGGAGDVPFPPDGGYGWKAVARWAWYPAAGADDELLFPKGAAITEIEDANGEWFHGVYMGAKGLFPAPYVKILQ</sequence>
<feature type="compositionally biased region" description="Low complexity" evidence="9">
    <location>
        <begin position="494"/>
        <end position="504"/>
    </location>
</feature>
<feature type="domain" description="SH3" evidence="10">
    <location>
        <begin position="922"/>
        <end position="982"/>
    </location>
</feature>
<dbReference type="EMBL" id="LKEB01000014">
    <property type="protein sequence ID" value="ROW14305.1"/>
    <property type="molecule type" value="Genomic_DNA"/>
</dbReference>
<dbReference type="InParanoid" id="A0A423XDV3"/>
<evidence type="ECO:0000259" key="11">
    <source>
        <dbReference type="PROSITE" id="PS50089"/>
    </source>
</evidence>
<feature type="region of interest" description="Disordered" evidence="9">
    <location>
        <begin position="153"/>
        <end position="264"/>
    </location>
</feature>
<dbReference type="OrthoDB" id="1305878at2759"/>
<dbReference type="GO" id="GO:0004842">
    <property type="term" value="F:ubiquitin-protein transferase activity"/>
    <property type="evidence" value="ECO:0007669"/>
    <property type="project" value="TreeGrafter"/>
</dbReference>
<keyword evidence="6" id="KW-0832">Ubl conjugation</keyword>
<dbReference type="PANTHER" id="PTHR16079:SF4">
    <property type="entry name" value="E3 UBIQUITIN-PROTEIN LIGASE CHFR"/>
    <property type="match status" value="1"/>
</dbReference>
<organism evidence="12 13">
    <name type="scientific">Cytospora leucostoma</name>
    <dbReference type="NCBI Taxonomy" id="1230097"/>
    <lineage>
        <taxon>Eukaryota</taxon>
        <taxon>Fungi</taxon>
        <taxon>Dikarya</taxon>
        <taxon>Ascomycota</taxon>
        <taxon>Pezizomycotina</taxon>
        <taxon>Sordariomycetes</taxon>
        <taxon>Sordariomycetidae</taxon>
        <taxon>Diaporthales</taxon>
        <taxon>Cytosporaceae</taxon>
        <taxon>Cytospora</taxon>
    </lineage>
</organism>
<evidence type="ECO:0008006" key="14">
    <source>
        <dbReference type="Google" id="ProtNLM"/>
    </source>
</evidence>
<evidence type="ECO:0000256" key="5">
    <source>
        <dbReference type="ARBA" id="ARBA00022833"/>
    </source>
</evidence>
<feature type="region of interest" description="Disordered" evidence="9">
    <location>
        <begin position="710"/>
        <end position="746"/>
    </location>
</feature>
<feature type="compositionally biased region" description="Polar residues" evidence="9">
    <location>
        <begin position="428"/>
        <end position="443"/>
    </location>
</feature>
<accession>A0A423XDV3</accession>
<feature type="compositionally biased region" description="Low complexity" evidence="9">
    <location>
        <begin position="711"/>
        <end position="732"/>
    </location>
</feature>
<keyword evidence="3" id="KW-0479">Metal-binding</keyword>
<dbReference type="GO" id="GO:0008270">
    <property type="term" value="F:zinc ion binding"/>
    <property type="evidence" value="ECO:0007669"/>
    <property type="project" value="UniProtKB-KW"/>
</dbReference>
<proteinExistence type="inferred from homology"/>
<dbReference type="SUPFAM" id="SSF50044">
    <property type="entry name" value="SH3-domain"/>
    <property type="match status" value="1"/>
</dbReference>
<feature type="compositionally biased region" description="Polar residues" evidence="9">
    <location>
        <begin position="451"/>
        <end position="464"/>
    </location>
</feature>
<feature type="domain" description="RING-type" evidence="11">
    <location>
        <begin position="16"/>
        <end position="72"/>
    </location>
</feature>
<dbReference type="SUPFAM" id="SSF57850">
    <property type="entry name" value="RING/U-box"/>
    <property type="match status" value="1"/>
</dbReference>
<dbReference type="InterPro" id="IPR013083">
    <property type="entry name" value="Znf_RING/FYVE/PHD"/>
</dbReference>
<dbReference type="InterPro" id="IPR001452">
    <property type="entry name" value="SH3_domain"/>
</dbReference>
<evidence type="ECO:0000256" key="6">
    <source>
        <dbReference type="ARBA" id="ARBA00022843"/>
    </source>
</evidence>
<dbReference type="PANTHER" id="PTHR16079">
    <property type="entry name" value="UBIQUITIN LIGASE PROTEIN CHFR"/>
    <property type="match status" value="1"/>
</dbReference>
<dbReference type="GO" id="GO:0006511">
    <property type="term" value="P:ubiquitin-dependent protein catabolic process"/>
    <property type="evidence" value="ECO:0007669"/>
    <property type="project" value="TreeGrafter"/>
</dbReference>
<dbReference type="SMART" id="SM00326">
    <property type="entry name" value="SH3"/>
    <property type="match status" value="1"/>
</dbReference>
<gene>
    <name evidence="12" type="ORF">VPNG_03982</name>
</gene>
<dbReference type="PROSITE" id="PS50002">
    <property type="entry name" value="SH3"/>
    <property type="match status" value="1"/>
</dbReference>
<dbReference type="InterPro" id="IPR027370">
    <property type="entry name" value="Znf-RING_euk"/>
</dbReference>
<dbReference type="InterPro" id="IPR052256">
    <property type="entry name" value="E3_ubiquitin-ligase_CHFR"/>
</dbReference>
<evidence type="ECO:0000313" key="13">
    <source>
        <dbReference type="Proteomes" id="UP000285146"/>
    </source>
</evidence>
<name>A0A423XDV3_9PEZI</name>
<dbReference type="SMART" id="SM00184">
    <property type="entry name" value="RING"/>
    <property type="match status" value="1"/>
</dbReference>
<dbReference type="InterPro" id="IPR036028">
    <property type="entry name" value="SH3-like_dom_sf"/>
</dbReference>
<feature type="compositionally biased region" description="Low complexity" evidence="9">
    <location>
        <begin position="525"/>
        <end position="538"/>
    </location>
</feature>
<feature type="compositionally biased region" description="Basic and acidic residues" evidence="9">
    <location>
        <begin position="312"/>
        <end position="330"/>
    </location>
</feature>
<evidence type="ECO:0000256" key="2">
    <source>
        <dbReference type="ARBA" id="ARBA00022443"/>
    </source>
</evidence>
<feature type="compositionally biased region" description="Polar residues" evidence="9">
    <location>
        <begin position="349"/>
        <end position="358"/>
    </location>
</feature>
<keyword evidence="4 7" id="KW-0863">Zinc-finger</keyword>
<feature type="region of interest" description="Disordered" evidence="9">
    <location>
        <begin position="312"/>
        <end position="464"/>
    </location>
</feature>
<feature type="compositionally biased region" description="Low complexity" evidence="9">
    <location>
        <begin position="255"/>
        <end position="264"/>
    </location>
</feature>
<keyword evidence="2 8" id="KW-0728">SH3 domain</keyword>
<evidence type="ECO:0000256" key="7">
    <source>
        <dbReference type="PROSITE-ProRule" id="PRU00175"/>
    </source>
</evidence>
<dbReference type="Pfam" id="PF13445">
    <property type="entry name" value="zf-RING_UBOX"/>
    <property type="match status" value="1"/>
</dbReference>
<feature type="region of interest" description="Disordered" evidence="9">
    <location>
        <begin position="487"/>
        <end position="544"/>
    </location>
</feature>
<dbReference type="STRING" id="1230097.A0A423XDV3"/>
<comment type="caution">
    <text evidence="12">The sequence shown here is derived from an EMBL/GenBank/DDBJ whole genome shotgun (WGS) entry which is preliminary data.</text>
</comment>
<evidence type="ECO:0000259" key="10">
    <source>
        <dbReference type="PROSITE" id="PS50002"/>
    </source>
</evidence>
<dbReference type="InterPro" id="IPR001841">
    <property type="entry name" value="Znf_RING"/>
</dbReference>
<dbReference type="GO" id="GO:0016567">
    <property type="term" value="P:protein ubiquitination"/>
    <property type="evidence" value="ECO:0007669"/>
    <property type="project" value="TreeGrafter"/>
</dbReference>
<evidence type="ECO:0000256" key="9">
    <source>
        <dbReference type="SAM" id="MobiDB-lite"/>
    </source>
</evidence>
<dbReference type="PROSITE" id="PS00518">
    <property type="entry name" value="ZF_RING_1"/>
    <property type="match status" value="1"/>
</dbReference>
<evidence type="ECO:0000256" key="4">
    <source>
        <dbReference type="ARBA" id="ARBA00022771"/>
    </source>
</evidence>
<dbReference type="AlphaFoldDB" id="A0A423XDV3"/>
<evidence type="ECO:0000313" key="12">
    <source>
        <dbReference type="EMBL" id="ROW14305.1"/>
    </source>
</evidence>
<feature type="region of interest" description="Disordered" evidence="9">
    <location>
        <begin position="97"/>
        <end position="124"/>
    </location>
</feature>
<evidence type="ECO:0000256" key="1">
    <source>
        <dbReference type="ARBA" id="ARBA00008649"/>
    </source>
</evidence>
<reference evidence="12 13" key="1">
    <citation type="submission" date="2015-09" db="EMBL/GenBank/DDBJ databases">
        <title>Host preference determinants of Valsa canker pathogens revealed by comparative genomics.</title>
        <authorList>
            <person name="Yin Z."/>
            <person name="Huang L."/>
        </authorList>
    </citation>
    <scope>NUCLEOTIDE SEQUENCE [LARGE SCALE GENOMIC DNA]</scope>
    <source>
        <strain evidence="12 13">SXYLt</strain>
    </source>
</reference>
<comment type="similarity">
    <text evidence="1">Belongs to the SH3RF family.</text>
</comment>
<protein>
    <recommendedName>
        <fullName evidence="14">RING-type domain-containing protein</fullName>
    </recommendedName>
</protein>
<keyword evidence="5" id="KW-0862">Zinc</keyword>
<evidence type="ECO:0000256" key="3">
    <source>
        <dbReference type="ARBA" id="ARBA00022723"/>
    </source>
</evidence>